<dbReference type="Gene3D" id="1.10.3330.10">
    <property type="entry name" value="Oxo-4-hydroxy-4-carboxy-5-ureidoimidazoline decarboxylase"/>
    <property type="match status" value="1"/>
</dbReference>
<dbReference type="OrthoDB" id="5398391at2759"/>
<proteinExistence type="predicted"/>
<dbReference type="AlphaFoldDB" id="A0A8I2Z000"/>
<dbReference type="PANTHER" id="PTHR37987">
    <property type="entry name" value="CHROMOSOME 9, WHOLE GENOME SHOTGUN SEQUENCE"/>
    <property type="match status" value="1"/>
</dbReference>
<dbReference type="Pfam" id="PF09349">
    <property type="entry name" value="OHCU_decarbox"/>
    <property type="match status" value="1"/>
</dbReference>
<name>A0A8I2Z000_9AGAM</name>
<gene>
    <name evidence="3" type="ORF">JVT61DRAFT_141</name>
</gene>
<dbReference type="PANTHER" id="PTHR37987:SF1">
    <property type="entry name" value="OXO-4-HYDROXY-4-CARBOXY-5-UREIDOIMIDAZOLINE DECARBOXYLASE DOMAIN-CONTAINING PROTEIN"/>
    <property type="match status" value="1"/>
</dbReference>
<evidence type="ECO:0000256" key="1">
    <source>
        <dbReference type="ARBA" id="ARBA00022631"/>
    </source>
</evidence>
<keyword evidence="1" id="KW-0659">Purine metabolism</keyword>
<comment type="caution">
    <text evidence="3">The sequence shown here is derived from an EMBL/GenBank/DDBJ whole genome shotgun (WGS) entry which is preliminary data.</text>
</comment>
<dbReference type="GO" id="GO:0006144">
    <property type="term" value="P:purine nucleobase metabolic process"/>
    <property type="evidence" value="ECO:0007669"/>
    <property type="project" value="UniProtKB-KW"/>
</dbReference>
<reference evidence="3" key="1">
    <citation type="submission" date="2021-03" db="EMBL/GenBank/DDBJ databases">
        <title>Evolutionary innovations through gain and loss of genes in the ectomycorrhizal Boletales.</title>
        <authorList>
            <person name="Wu G."/>
            <person name="Miyauchi S."/>
            <person name="Morin E."/>
            <person name="Yang Z.-L."/>
            <person name="Xu J."/>
            <person name="Martin F.M."/>
        </authorList>
    </citation>
    <scope>NUCLEOTIDE SEQUENCE</scope>
    <source>
        <strain evidence="3">BR01</strain>
    </source>
</reference>
<keyword evidence="4" id="KW-1185">Reference proteome</keyword>
<sequence length="213" mass="24080">MALSDKQIVSYRQTQMSMFNDEQDAEQALKDVLVALFEYSDVLAHHLLPELLASHGEKPRVYHRSDIEGVLGRSMDNIRSWGPELRAQFIGGHPRIGETKNLSVLSSKEQSDGTSQPTPPEVLARLAHLNACYEHVYPGLRYITFVNGRSRAVIAEEMEDKLGITRSLSPDQPSVESFILIEKYSHVWRKELDRAVEDIGRIAQSRLAKLVVE</sequence>
<dbReference type="Proteomes" id="UP000683000">
    <property type="component" value="Unassembled WGS sequence"/>
</dbReference>
<evidence type="ECO:0000259" key="2">
    <source>
        <dbReference type="Pfam" id="PF09349"/>
    </source>
</evidence>
<dbReference type="EMBL" id="JAGFBS010000001">
    <property type="protein sequence ID" value="KAG6381551.1"/>
    <property type="molecule type" value="Genomic_DNA"/>
</dbReference>
<evidence type="ECO:0000313" key="3">
    <source>
        <dbReference type="EMBL" id="KAG6381551.1"/>
    </source>
</evidence>
<evidence type="ECO:0000313" key="4">
    <source>
        <dbReference type="Proteomes" id="UP000683000"/>
    </source>
</evidence>
<feature type="domain" description="Oxo-4-hydroxy-4-carboxy-5-ureidoimidazoline decarboxylase" evidence="2">
    <location>
        <begin position="26"/>
        <end position="163"/>
    </location>
</feature>
<dbReference type="InterPro" id="IPR036778">
    <property type="entry name" value="OHCU_decarboxylase_sf"/>
</dbReference>
<accession>A0A8I2Z000</accession>
<dbReference type="InterPro" id="IPR018020">
    <property type="entry name" value="OHCU_decarboxylase"/>
</dbReference>
<organism evidence="3 4">
    <name type="scientific">Boletus reticuloceps</name>
    <dbReference type="NCBI Taxonomy" id="495285"/>
    <lineage>
        <taxon>Eukaryota</taxon>
        <taxon>Fungi</taxon>
        <taxon>Dikarya</taxon>
        <taxon>Basidiomycota</taxon>
        <taxon>Agaricomycotina</taxon>
        <taxon>Agaricomycetes</taxon>
        <taxon>Agaricomycetidae</taxon>
        <taxon>Boletales</taxon>
        <taxon>Boletineae</taxon>
        <taxon>Boletaceae</taxon>
        <taxon>Boletoideae</taxon>
        <taxon>Boletus</taxon>
    </lineage>
</organism>
<dbReference type="SUPFAM" id="SSF158694">
    <property type="entry name" value="UraD-Like"/>
    <property type="match status" value="1"/>
</dbReference>
<protein>
    <submittedName>
        <fullName evidence="3">Oxo-4-hydroxy-4-carboxy-5-ureidoimidazoline decarboxylase</fullName>
    </submittedName>
</protein>